<dbReference type="CDD" id="cd00130">
    <property type="entry name" value="PAS"/>
    <property type="match status" value="2"/>
</dbReference>
<dbReference type="EMBL" id="CP021056">
    <property type="protein sequence ID" value="QXE21852.1"/>
    <property type="molecule type" value="Genomic_DNA"/>
</dbReference>
<evidence type="ECO:0000256" key="1">
    <source>
        <dbReference type="ARBA" id="ARBA00000085"/>
    </source>
</evidence>
<evidence type="ECO:0000256" key="13">
    <source>
        <dbReference type="ARBA" id="ARBA00074306"/>
    </source>
</evidence>
<dbReference type="PRINTS" id="PR00344">
    <property type="entry name" value="BCTRLSENSOR"/>
</dbReference>
<dbReference type="InterPro" id="IPR029016">
    <property type="entry name" value="GAF-like_dom_sf"/>
</dbReference>
<dbReference type="FunFam" id="1.10.287.130:FF:000038">
    <property type="entry name" value="Sensory transduction histidine kinase"/>
    <property type="match status" value="1"/>
</dbReference>
<dbReference type="InterPro" id="IPR016132">
    <property type="entry name" value="Phyto_chromo_attachment"/>
</dbReference>
<keyword evidence="12" id="KW-0131">Cell cycle</keyword>
<feature type="modified residue" description="4-aspartylphosphate" evidence="14">
    <location>
        <position position="1410"/>
    </location>
</feature>
<dbReference type="Pfam" id="PF01590">
    <property type="entry name" value="GAF"/>
    <property type="match status" value="3"/>
</dbReference>
<keyword evidence="15" id="KW-0175">Coiled coil</keyword>
<evidence type="ECO:0000256" key="10">
    <source>
        <dbReference type="ARBA" id="ARBA00023012"/>
    </source>
</evidence>
<dbReference type="GO" id="GO:0009927">
    <property type="term" value="F:histidine phosphotransfer kinase activity"/>
    <property type="evidence" value="ECO:0007669"/>
    <property type="project" value="TreeGrafter"/>
</dbReference>
<dbReference type="InterPro" id="IPR001610">
    <property type="entry name" value="PAC"/>
</dbReference>
<evidence type="ECO:0000259" key="20">
    <source>
        <dbReference type="PROSITE" id="PS50113"/>
    </source>
</evidence>
<keyword evidence="5 14" id="KW-0597">Phosphoprotein</keyword>
<dbReference type="CDD" id="cd19920">
    <property type="entry name" value="REC_PA4781-like"/>
    <property type="match status" value="1"/>
</dbReference>
<dbReference type="CDD" id="cd16922">
    <property type="entry name" value="HATPase_EvgS-ArcB-TorS-like"/>
    <property type="match status" value="1"/>
</dbReference>
<dbReference type="SUPFAM" id="SSF55781">
    <property type="entry name" value="GAF domain-like"/>
    <property type="match status" value="3"/>
</dbReference>
<dbReference type="FunFam" id="3.30.565.10:FF:000010">
    <property type="entry name" value="Sensor histidine kinase RcsC"/>
    <property type="match status" value="1"/>
</dbReference>
<feature type="domain" description="Response regulatory" evidence="18">
    <location>
        <begin position="12"/>
        <end position="128"/>
    </location>
</feature>
<evidence type="ECO:0000256" key="5">
    <source>
        <dbReference type="ARBA" id="ARBA00022553"/>
    </source>
</evidence>
<dbReference type="SMART" id="SM00091">
    <property type="entry name" value="PAS"/>
    <property type="match status" value="3"/>
</dbReference>
<dbReference type="InterPro" id="IPR005467">
    <property type="entry name" value="His_kinase_dom"/>
</dbReference>
<dbReference type="GO" id="GO:0000155">
    <property type="term" value="F:phosphorelay sensor kinase activity"/>
    <property type="evidence" value="ECO:0007669"/>
    <property type="project" value="InterPro"/>
</dbReference>
<dbReference type="InterPro" id="IPR000014">
    <property type="entry name" value="PAS"/>
</dbReference>
<dbReference type="RefSeq" id="WP_190601037.1">
    <property type="nucleotide sequence ID" value="NZ_CP021056.1"/>
</dbReference>
<evidence type="ECO:0000256" key="4">
    <source>
        <dbReference type="ARBA" id="ARBA00012438"/>
    </source>
</evidence>
<dbReference type="Pfam" id="PF08447">
    <property type="entry name" value="PAS_3"/>
    <property type="match status" value="1"/>
</dbReference>
<dbReference type="PROSITE" id="PS50109">
    <property type="entry name" value="HIS_KIN"/>
    <property type="match status" value="1"/>
</dbReference>
<feature type="modified residue" description="4-aspartylphosphate" evidence="14">
    <location>
        <position position="61"/>
    </location>
</feature>
<feature type="domain" description="PAS" evidence="19">
    <location>
        <begin position="477"/>
        <end position="549"/>
    </location>
</feature>
<dbReference type="InterPro" id="IPR035965">
    <property type="entry name" value="PAS-like_dom_sf"/>
</dbReference>
<proteinExistence type="inferred from homology"/>
<dbReference type="SUPFAM" id="SSF52172">
    <property type="entry name" value="CheY-like"/>
    <property type="match status" value="2"/>
</dbReference>
<dbReference type="InterPro" id="IPR003661">
    <property type="entry name" value="HisK_dim/P_dom"/>
</dbReference>
<dbReference type="SMART" id="SM00388">
    <property type="entry name" value="HisKA"/>
    <property type="match status" value="1"/>
</dbReference>
<dbReference type="PROSITE" id="PS50046">
    <property type="entry name" value="PHYTOCHROME_2"/>
    <property type="match status" value="1"/>
</dbReference>
<keyword evidence="9" id="KW-0067">ATP-binding</keyword>
<feature type="domain" description="PAC" evidence="20">
    <location>
        <begin position="680"/>
        <end position="733"/>
    </location>
</feature>
<evidence type="ECO:0000256" key="12">
    <source>
        <dbReference type="ARBA" id="ARBA00023306"/>
    </source>
</evidence>
<feature type="coiled-coil region" evidence="15">
    <location>
        <begin position="460"/>
        <end position="487"/>
    </location>
</feature>
<dbReference type="SUPFAM" id="SSF55874">
    <property type="entry name" value="ATPase domain of HSP90 chaperone/DNA topoisomerase II/histidine kinase"/>
    <property type="match status" value="1"/>
</dbReference>
<dbReference type="InterPro" id="IPR036890">
    <property type="entry name" value="HATPase_C_sf"/>
</dbReference>
<evidence type="ECO:0000259" key="18">
    <source>
        <dbReference type="PROSITE" id="PS50110"/>
    </source>
</evidence>
<dbReference type="CDD" id="cd17546">
    <property type="entry name" value="REC_hyHK_CKI1_RcsC-like"/>
    <property type="match status" value="1"/>
</dbReference>
<dbReference type="NCBIfam" id="TIGR00229">
    <property type="entry name" value="sensory_box"/>
    <property type="match status" value="2"/>
</dbReference>
<evidence type="ECO:0000256" key="9">
    <source>
        <dbReference type="ARBA" id="ARBA00022840"/>
    </source>
</evidence>
<dbReference type="GO" id="GO:0005886">
    <property type="term" value="C:plasma membrane"/>
    <property type="evidence" value="ECO:0007669"/>
    <property type="project" value="TreeGrafter"/>
</dbReference>
<dbReference type="SMART" id="SM00387">
    <property type="entry name" value="HATPase_c"/>
    <property type="match status" value="1"/>
</dbReference>
<dbReference type="InterPro" id="IPR036097">
    <property type="entry name" value="HisK_dim/P_sf"/>
</dbReference>
<evidence type="ECO:0000259" key="19">
    <source>
        <dbReference type="PROSITE" id="PS50112"/>
    </source>
</evidence>
<dbReference type="EC" id="2.7.13.3" evidence="4"/>
<dbReference type="PROSITE" id="PS50110">
    <property type="entry name" value="RESPONSE_REGULATORY"/>
    <property type="match status" value="2"/>
</dbReference>
<dbReference type="InterPro" id="IPR001789">
    <property type="entry name" value="Sig_transdc_resp-reg_receiver"/>
</dbReference>
<evidence type="ECO:0000259" key="17">
    <source>
        <dbReference type="PROSITE" id="PS50109"/>
    </source>
</evidence>
<accession>A0A975Y395</accession>
<evidence type="ECO:0000256" key="7">
    <source>
        <dbReference type="ARBA" id="ARBA00022741"/>
    </source>
</evidence>
<dbReference type="Gene3D" id="3.30.450.40">
    <property type="match status" value="3"/>
</dbReference>
<dbReference type="InterPro" id="IPR004358">
    <property type="entry name" value="Sig_transdc_His_kin-like_C"/>
</dbReference>
<dbReference type="SMART" id="SM00448">
    <property type="entry name" value="REC"/>
    <property type="match status" value="2"/>
</dbReference>
<evidence type="ECO:0000256" key="14">
    <source>
        <dbReference type="PROSITE-ProRule" id="PRU00169"/>
    </source>
</evidence>
<evidence type="ECO:0000256" key="6">
    <source>
        <dbReference type="ARBA" id="ARBA00022679"/>
    </source>
</evidence>
<feature type="domain" description="Response regulatory" evidence="18">
    <location>
        <begin position="1361"/>
        <end position="1483"/>
    </location>
</feature>
<dbReference type="InterPro" id="IPR003018">
    <property type="entry name" value="GAF"/>
</dbReference>
<dbReference type="Proteomes" id="UP000683511">
    <property type="component" value="Chromosome"/>
</dbReference>
<dbReference type="PROSITE" id="PS50112">
    <property type="entry name" value="PAS"/>
    <property type="match status" value="2"/>
</dbReference>
<keyword evidence="6" id="KW-0808">Transferase</keyword>
<evidence type="ECO:0000256" key="11">
    <source>
        <dbReference type="ARBA" id="ARBA00023136"/>
    </source>
</evidence>
<dbReference type="Pfam" id="PF08448">
    <property type="entry name" value="PAS_4"/>
    <property type="match status" value="2"/>
</dbReference>
<keyword evidence="7" id="KW-0547">Nucleotide-binding</keyword>
<dbReference type="PANTHER" id="PTHR43047:SF72">
    <property type="entry name" value="OSMOSENSING HISTIDINE PROTEIN KINASE SLN1"/>
    <property type="match status" value="1"/>
</dbReference>
<dbReference type="SMART" id="SM00065">
    <property type="entry name" value="GAF"/>
    <property type="match status" value="3"/>
</dbReference>
<evidence type="ECO:0000313" key="21">
    <source>
        <dbReference type="EMBL" id="QXE21852.1"/>
    </source>
</evidence>
<dbReference type="SMART" id="SM00086">
    <property type="entry name" value="PAC"/>
    <property type="match status" value="2"/>
</dbReference>
<feature type="domain" description="Phytochrome chromophore attachment site" evidence="16">
    <location>
        <begin position="909"/>
        <end position="1065"/>
    </location>
</feature>
<feature type="domain" description="PAC" evidence="20">
    <location>
        <begin position="553"/>
        <end position="605"/>
    </location>
</feature>
<comment type="catalytic activity">
    <reaction evidence="1">
        <text>ATP + protein L-histidine = ADP + protein N-phospho-L-histidine.</text>
        <dbReference type="EC" id="2.7.13.3"/>
    </reaction>
</comment>
<evidence type="ECO:0000256" key="15">
    <source>
        <dbReference type="SAM" id="Coils"/>
    </source>
</evidence>
<dbReference type="CDD" id="cd00082">
    <property type="entry name" value="HisKA"/>
    <property type="match status" value="1"/>
</dbReference>
<dbReference type="GO" id="GO:0005524">
    <property type="term" value="F:ATP binding"/>
    <property type="evidence" value="ECO:0007669"/>
    <property type="project" value="UniProtKB-KW"/>
</dbReference>
<feature type="domain" description="PAS" evidence="19">
    <location>
        <begin position="606"/>
        <end position="677"/>
    </location>
</feature>
<sequence>MSQLQILPSPANILVVDDNPVNLVLLSKVLANAGYKVRSAPDAHLALMSVQAKLPDLILLDIMMTDMDGYEVCQTLKSSEKTRDIPVIFISALDEPLDKVKAFTVGGADYIPKPFQAQEVIVRVENQLRIQRLQRQLREQNQQLQQGIYERDRALEDLKQAQEKLRKATSRLSILIENLQAAVLVEDENRQIALLNQEFCYTFELAVSPQELLGADCSQIAQKCDYLFLDPVKFGERITEVVNQKQPVVAEEIQFLDGSIYERDYIPIFDQQEYQGHLWQYRDITNRKLAEAELLKKTQALADFSNSLKELHRINMTDFINFDELFLDYLMTGCKVLRFSAGAVGKVNHEKYSFLAVKSEFANLVPGLEISLEDAYCGKVVEQEKTVSFDHVGEMEDMCCHPLYQSMKLESYIGTPIWVDGNIYGTLCFFSTDPRPEKFNSHEKEIIELMAQSIGKFISANQIELKRQQAEEELRKSEERWQLAIQASQDGIYDVNLQTLEAFYSVRWKEILGYADHEIENHVNAWVKRIHPDDLDSVIYAHQCHINRATPGFIQEYRMLCKDGSYKWVLERAQAMWDKQGKAIRRIGAYTDISDRKRQEEEIRQTQLFLDSIIENIPDMIFVKDAQDLRFVRLNKAGEELLGYSKEQLIGKNDYDFFPQAEADFFTSKDQEVLSAGILLDIPEEPIHTPINGTRILHTKKLPILDEAGKPQYLLGISEDITERKLQEKALQLIVEGTAAKTGNEFFHSLVRYLAEVLQVRYAGIARFVDERKTRVRTLAFWQGEEFSQEWEYDLAGTPCEQVLAGEVVYYPSQVQHCFPTDEYLVQLQVESYLGIPLSDSLGNIVGHLNVLDTKSMDKDQNTELILRIFAARAGAELERQLFEDALQQNAKQQRAILRVVERMRQTLDIEQIFRSTTDELRQLLKCDRVVIYRFHPDWSGEFVAESVGKPWQPLLQQELYLDANNPQVCNLSRMQSALFTDTYIQQSQGELILSAPNFVVNNIYEAELSECYRSMLVHMGVQAYTIVPIFQADQLWGLLGAYQNSSFRQWQRNEINLITHISNQLGIALQQAELFAQIQQQSTELEKARDAAESANRAKSEFLANMSHELRTPLNAILGFTQVMSRDTALNQKHQEHLNIINRSGQHLLELINDVLEMSKIEAGRIKLNPTNFDLYYLLENLEELLRLKATNKQLQLFFHCAPDVPQYITTDEVKLRQVLLNLLGNAIKFTKQGVITLRVKKEIHPDSETNPLNFANSFSLIFEVEDTGPGIAPEDLQRLFTPFVQTRTAHSHEGTGLGLAISQKFVKLMGGEITVQSFVNQGTIFTFRIQAEYGQTSWTNTQIHTNRVLRLAADQPIYRILVVENQWESKQLLVELLEPLGFQVYAAENGQEGVNMWQRYQPHLIFMDIQMPVMNGYEATQQIRSLEAQKSTSLQPTCKIIALTASAFEEQRSYILSIGCDDFIRKPFREEFLLNKLAEHLGLRYIYAETKTASEVKPENLPEFNLQSSSLEVMTPEWISQLHKAASKCSQRQTTELIAQIPAHHSCLAKALTEVVREFRFETIVQLCVQYLQQHN</sequence>
<dbReference type="Gene3D" id="3.30.565.10">
    <property type="entry name" value="Histidine kinase-like ATPase, C-terminal domain"/>
    <property type="match status" value="1"/>
</dbReference>
<dbReference type="InterPro" id="IPR003594">
    <property type="entry name" value="HATPase_dom"/>
</dbReference>
<dbReference type="SUPFAM" id="SSF55785">
    <property type="entry name" value="PYP-like sensor domain (PAS domain)"/>
    <property type="match status" value="3"/>
</dbReference>
<feature type="coiled-coil region" evidence="15">
    <location>
        <begin position="1072"/>
        <end position="1106"/>
    </location>
</feature>
<dbReference type="Pfam" id="PF00072">
    <property type="entry name" value="Response_reg"/>
    <property type="match status" value="2"/>
</dbReference>
<gene>
    <name evidence="21" type="ORF">B6N60_00530</name>
</gene>
<organism evidence="21 22">
    <name type="scientific">Richelia sinica FACHB-800</name>
    <dbReference type="NCBI Taxonomy" id="1357546"/>
    <lineage>
        <taxon>Bacteria</taxon>
        <taxon>Bacillati</taxon>
        <taxon>Cyanobacteriota</taxon>
        <taxon>Cyanophyceae</taxon>
        <taxon>Nostocales</taxon>
        <taxon>Nostocaceae</taxon>
        <taxon>Richelia</taxon>
    </lineage>
</organism>
<dbReference type="Gene3D" id="3.40.50.2300">
    <property type="match status" value="2"/>
</dbReference>
<feature type="coiled-coil region" evidence="15">
    <location>
        <begin position="123"/>
        <end position="178"/>
    </location>
</feature>
<evidence type="ECO:0000256" key="3">
    <source>
        <dbReference type="ARBA" id="ARBA00006402"/>
    </source>
</evidence>
<dbReference type="InterPro" id="IPR011006">
    <property type="entry name" value="CheY-like_superfamily"/>
</dbReference>
<dbReference type="Pfam" id="PF02518">
    <property type="entry name" value="HATPase_c"/>
    <property type="match status" value="1"/>
</dbReference>
<evidence type="ECO:0000313" key="22">
    <source>
        <dbReference type="Proteomes" id="UP000683511"/>
    </source>
</evidence>
<evidence type="ECO:0000259" key="16">
    <source>
        <dbReference type="PROSITE" id="PS50046"/>
    </source>
</evidence>
<keyword evidence="22" id="KW-1185">Reference proteome</keyword>
<reference evidence="21" key="1">
    <citation type="submission" date="2017-04" db="EMBL/GenBank/DDBJ databases">
        <title>Genome deletions in a multicellular cyanobacterial endosymbiont for morphological adaptation in marine diatoms.</title>
        <authorList>
            <person name="Wang Y."/>
            <person name="Gao H."/>
            <person name="Li R."/>
            <person name="Xu X."/>
        </authorList>
    </citation>
    <scope>NUCLEOTIDE SEQUENCE</scope>
    <source>
        <strain evidence="21">FACHB 800</strain>
    </source>
</reference>
<evidence type="ECO:0000256" key="2">
    <source>
        <dbReference type="ARBA" id="ARBA00004370"/>
    </source>
</evidence>
<protein>
    <recommendedName>
        <fullName evidence="13">Circadian input-output histidine kinase CikA</fullName>
        <ecNumber evidence="4">2.7.13.3</ecNumber>
    </recommendedName>
</protein>
<keyword evidence="11" id="KW-0472">Membrane</keyword>
<dbReference type="SUPFAM" id="SSF47384">
    <property type="entry name" value="Homodimeric domain of signal transducing histidine kinase"/>
    <property type="match status" value="1"/>
</dbReference>
<dbReference type="Gene3D" id="3.30.450.20">
    <property type="entry name" value="PAS domain"/>
    <property type="match status" value="3"/>
</dbReference>
<evidence type="ECO:0000256" key="8">
    <source>
        <dbReference type="ARBA" id="ARBA00022777"/>
    </source>
</evidence>
<dbReference type="Pfam" id="PF00512">
    <property type="entry name" value="HisKA"/>
    <property type="match status" value="1"/>
</dbReference>
<name>A0A975Y395_9NOST</name>
<dbReference type="PANTHER" id="PTHR43047">
    <property type="entry name" value="TWO-COMPONENT HISTIDINE PROTEIN KINASE"/>
    <property type="match status" value="1"/>
</dbReference>
<keyword evidence="8 21" id="KW-0418">Kinase</keyword>
<dbReference type="PROSITE" id="PS50113">
    <property type="entry name" value="PAC"/>
    <property type="match status" value="2"/>
</dbReference>
<dbReference type="InterPro" id="IPR000700">
    <property type="entry name" value="PAS-assoc_C"/>
</dbReference>
<dbReference type="Gene3D" id="1.10.287.130">
    <property type="match status" value="1"/>
</dbReference>
<comment type="similarity">
    <text evidence="3">In the N-terminal section; belongs to the phytochrome family.</text>
</comment>
<feature type="domain" description="Histidine kinase" evidence="17">
    <location>
        <begin position="1106"/>
        <end position="1335"/>
    </location>
</feature>
<dbReference type="InterPro" id="IPR013655">
    <property type="entry name" value="PAS_fold_3"/>
</dbReference>
<keyword evidence="10" id="KW-0902">Two-component regulatory system</keyword>
<dbReference type="InterPro" id="IPR013656">
    <property type="entry name" value="PAS_4"/>
</dbReference>
<comment type="subcellular location">
    <subcellularLocation>
        <location evidence="2">Membrane</location>
    </subcellularLocation>
</comment>
<dbReference type="KEGG" id="rsin:B6N60_00530"/>